<evidence type="ECO:0000259" key="3">
    <source>
        <dbReference type="PROSITE" id="PS50110"/>
    </source>
</evidence>
<protein>
    <recommendedName>
        <fullName evidence="3">Response regulatory domain-containing protein</fullName>
    </recommendedName>
</protein>
<reference evidence="4 5" key="1">
    <citation type="journal article" date="2015" name="Nature">
        <title>rRNA introns, odd ribosomes, and small enigmatic genomes across a large radiation of phyla.</title>
        <authorList>
            <person name="Brown C.T."/>
            <person name="Hug L.A."/>
            <person name="Thomas B.C."/>
            <person name="Sharon I."/>
            <person name="Castelle C.J."/>
            <person name="Singh A."/>
            <person name="Wilkins M.J."/>
            <person name="Williams K.H."/>
            <person name="Banfield J.F."/>
        </authorList>
    </citation>
    <scope>NUCLEOTIDE SEQUENCE [LARGE SCALE GENOMIC DNA]</scope>
</reference>
<feature type="domain" description="Response regulatory" evidence="3">
    <location>
        <begin position="7"/>
        <end position="139"/>
    </location>
</feature>
<dbReference type="PANTHER" id="PTHR44591">
    <property type="entry name" value="STRESS RESPONSE REGULATOR PROTEIN 1"/>
    <property type="match status" value="1"/>
</dbReference>
<keyword evidence="1" id="KW-0597">Phosphoprotein</keyword>
<evidence type="ECO:0000256" key="2">
    <source>
        <dbReference type="PROSITE-ProRule" id="PRU00169"/>
    </source>
</evidence>
<organism evidence="4 5">
    <name type="scientific">Candidatus Azambacteria bacterium GW2011_GWA1_44_9</name>
    <dbReference type="NCBI Taxonomy" id="1618610"/>
    <lineage>
        <taxon>Bacteria</taxon>
        <taxon>Candidatus Azamiibacteriota</taxon>
    </lineage>
</organism>
<dbReference type="EMBL" id="LCJQ01000006">
    <property type="protein sequence ID" value="KKT81729.1"/>
    <property type="molecule type" value="Genomic_DNA"/>
</dbReference>
<accession>A0A0G1NC20</accession>
<dbReference type="GO" id="GO:0000160">
    <property type="term" value="P:phosphorelay signal transduction system"/>
    <property type="evidence" value="ECO:0007669"/>
    <property type="project" value="InterPro"/>
</dbReference>
<evidence type="ECO:0000256" key="1">
    <source>
        <dbReference type="ARBA" id="ARBA00022553"/>
    </source>
</evidence>
<proteinExistence type="predicted"/>
<dbReference type="Proteomes" id="UP000034595">
    <property type="component" value="Unassembled WGS sequence"/>
</dbReference>
<dbReference type="PROSITE" id="PS50110">
    <property type="entry name" value="RESPONSE_REGULATORY"/>
    <property type="match status" value="1"/>
</dbReference>
<dbReference type="Pfam" id="PF00072">
    <property type="entry name" value="Response_reg"/>
    <property type="match status" value="1"/>
</dbReference>
<dbReference type="InterPro" id="IPR001789">
    <property type="entry name" value="Sig_transdc_resp-reg_receiver"/>
</dbReference>
<evidence type="ECO:0000313" key="4">
    <source>
        <dbReference type="EMBL" id="KKT81729.1"/>
    </source>
</evidence>
<sequence length="142" mass="16268">MENKKTKILIIDDNEIIRMMFSNIFWLHGLDDTYELNTVARADEALKQIDDPSSRPDIIFMGLVMPFEKGGKVTPSVEAGFTIIKHIKESSDLSRIRIIVLSGYQDAEFQQKALDMGVEHYLKKSESMPQNILELIRSLHQS</sequence>
<gene>
    <name evidence="4" type="ORF">UW78_C0006G0094</name>
</gene>
<dbReference type="PANTHER" id="PTHR44591:SF23">
    <property type="entry name" value="CHEY SUBFAMILY"/>
    <property type="match status" value="1"/>
</dbReference>
<comment type="caution">
    <text evidence="2">Lacks conserved residue(s) required for the propagation of feature annotation.</text>
</comment>
<dbReference type="SMART" id="SM00448">
    <property type="entry name" value="REC"/>
    <property type="match status" value="1"/>
</dbReference>
<dbReference type="InterPro" id="IPR011006">
    <property type="entry name" value="CheY-like_superfamily"/>
</dbReference>
<dbReference type="Gene3D" id="3.40.50.2300">
    <property type="match status" value="1"/>
</dbReference>
<dbReference type="InterPro" id="IPR050595">
    <property type="entry name" value="Bact_response_regulator"/>
</dbReference>
<evidence type="ECO:0000313" key="5">
    <source>
        <dbReference type="Proteomes" id="UP000034595"/>
    </source>
</evidence>
<dbReference type="AlphaFoldDB" id="A0A0G1NC20"/>
<dbReference type="SUPFAM" id="SSF52172">
    <property type="entry name" value="CheY-like"/>
    <property type="match status" value="1"/>
</dbReference>
<name>A0A0G1NC20_9BACT</name>
<comment type="caution">
    <text evidence="4">The sequence shown here is derived from an EMBL/GenBank/DDBJ whole genome shotgun (WGS) entry which is preliminary data.</text>
</comment>